<gene>
    <name evidence="1" type="ordered locus">TEH_10280</name>
</gene>
<evidence type="ECO:0000313" key="2">
    <source>
        <dbReference type="Proteomes" id="UP000002663"/>
    </source>
</evidence>
<dbReference type="Proteomes" id="UP000002663">
    <property type="component" value="Chromosome"/>
</dbReference>
<organism evidence="1 2">
    <name type="scientific">Tetragenococcus halophilus (strain DSM 20338 / JCM 20259 / NCIMB 9735 / NBRC 12172)</name>
    <name type="common">Pediococcus halophilus</name>
    <dbReference type="NCBI Taxonomy" id="945021"/>
    <lineage>
        <taxon>Bacteria</taxon>
        <taxon>Bacillati</taxon>
        <taxon>Bacillota</taxon>
        <taxon>Bacilli</taxon>
        <taxon>Lactobacillales</taxon>
        <taxon>Enterococcaceae</taxon>
        <taxon>Tetragenococcus</taxon>
    </lineage>
</organism>
<reference evidence="1 2" key="1">
    <citation type="submission" date="2011-01" db="EMBL/GenBank/DDBJ databases">
        <title>Whole genome sequence of Tetragenococcus halophilus NBRC 12172.</title>
        <authorList>
            <person name="Nakazawa H."/>
            <person name="Omata S."/>
            <person name="Koga C."/>
            <person name="Watanabe Y."/>
            <person name="Katano Y."/>
            <person name="Ito N."/>
            <person name="Tsukatani N."/>
            <person name="Ankai A."/>
            <person name="Oguchi A."/>
            <person name="Fukui S."/>
            <person name="Yashiro I."/>
            <person name="Kamata S."/>
            <person name="Hashimoto Y."/>
            <person name="Yamazaki J."/>
            <person name="Taguchi H."/>
            <person name="Tanaka A."/>
            <person name="Koyama T."/>
            <person name="Ichige A."/>
            <person name="Hanya Y."/>
            <person name="Tanikawa S."/>
            <person name="Yamazaki S."/>
            <person name="Fujita N."/>
        </authorList>
    </citation>
    <scope>NUCLEOTIDE SEQUENCE [LARGE SCALE GENOMIC DNA]</scope>
    <source>
        <strain evidence="2">DSM 20338 / JCM 20259 / NCIMB 9735 / NBRC 12172</strain>
    </source>
</reference>
<accession>A0AAN1VQT4</accession>
<protein>
    <submittedName>
        <fullName evidence="1">Uncharacterized protein</fullName>
    </submittedName>
</protein>
<name>A0AAN1VQT4_TETHN</name>
<evidence type="ECO:0000313" key="1">
    <source>
        <dbReference type="EMBL" id="BAK94355.1"/>
    </source>
</evidence>
<dbReference type="EMBL" id="AP012046">
    <property type="protein sequence ID" value="BAK94355.1"/>
    <property type="molecule type" value="Genomic_DNA"/>
</dbReference>
<dbReference type="Gene3D" id="3.40.50.10740">
    <property type="entry name" value="Class I glutamine amidotransferase-like"/>
    <property type="match status" value="1"/>
</dbReference>
<proteinExistence type="predicted"/>
<dbReference type="AlphaFoldDB" id="A0AAN1VQT4"/>
<dbReference type="InterPro" id="IPR027478">
    <property type="entry name" value="LdcA_N"/>
</dbReference>
<sequence>MKSFGLKSSTILNSLKGVDYLKNHPNEARSLDLKVTFADDSIAGIFCVIGGSDT</sequence>
<dbReference type="KEGG" id="thl:TEH_10280"/>